<accession>F5XYS2</accession>
<dbReference type="STRING" id="365046.Rta_33260"/>
<proteinExistence type="inferred from homology"/>
<keyword evidence="8" id="KW-0472">Membrane</keyword>
<evidence type="ECO:0000256" key="6">
    <source>
        <dbReference type="ARBA" id="ARBA00022729"/>
    </source>
</evidence>
<name>F5XYS2_RAMTT</name>
<evidence type="ECO:0000256" key="9">
    <source>
        <dbReference type="ARBA" id="ARBA00023139"/>
    </source>
</evidence>
<keyword evidence="11" id="KW-0998">Cell outer membrane</keyword>
<comment type="similarity">
    <text evidence="2">Belongs to the LolB family.</text>
</comment>
<dbReference type="HOGENOM" id="CLU_092816_4_0_4"/>
<organism evidence="14 15">
    <name type="scientific">Ramlibacter tataouinensis (strain ATCC BAA-407 / DSM 14655 / LMG 21543 / TTB310)</name>
    <dbReference type="NCBI Taxonomy" id="365046"/>
    <lineage>
        <taxon>Bacteria</taxon>
        <taxon>Pseudomonadati</taxon>
        <taxon>Pseudomonadota</taxon>
        <taxon>Betaproteobacteria</taxon>
        <taxon>Burkholderiales</taxon>
        <taxon>Comamonadaceae</taxon>
        <taxon>Ramlibacter</taxon>
    </lineage>
</organism>
<evidence type="ECO:0000256" key="7">
    <source>
        <dbReference type="ARBA" id="ARBA00022927"/>
    </source>
</evidence>
<dbReference type="KEGG" id="rta:Rta_33260"/>
<keyword evidence="10" id="KW-0143">Chaperone</keyword>
<reference evidence="14 15" key="2">
    <citation type="journal article" date="2011" name="PLoS ONE">
        <title>The Cyst-Dividing Bacterium Ramlibacter tataouinensis TTB310 Genome Reveals a Well-Stocked Toolbox for Adaptation to a Desert Environment.</title>
        <authorList>
            <person name="De Luca G."/>
            <person name="Barakat M."/>
            <person name="Ortet P."/>
            <person name="Fochesato S."/>
            <person name="Jourlin-Castelli C."/>
            <person name="Ansaldi M."/>
            <person name="Py B."/>
            <person name="Fichant G."/>
            <person name="Coutinho P.M."/>
            <person name="Voulhoux R."/>
            <person name="Bastien O."/>
            <person name="Marechal E."/>
            <person name="Henrissat B."/>
            <person name="Quentin Y."/>
            <person name="Noirot P."/>
            <person name="Filloux A."/>
            <person name="Mejean V."/>
            <person name="Dubow M.S."/>
            <person name="Barras F."/>
            <person name="Barbe V."/>
            <person name="Weissenbach J."/>
            <person name="Mihalcescu I."/>
            <person name="Vermeglio A."/>
            <person name="Achouak W."/>
            <person name="Heulin T."/>
        </authorList>
    </citation>
    <scope>NUCLEOTIDE SEQUENCE [LARGE SCALE GENOMIC DNA]</scope>
    <source>
        <strain evidence="15">ATCC BAA-407 / DSM 14655 / LMG 21543 / TTB310</strain>
    </source>
</reference>
<evidence type="ECO:0000256" key="13">
    <source>
        <dbReference type="SAM" id="SignalP"/>
    </source>
</evidence>
<dbReference type="GO" id="GO:0015031">
    <property type="term" value="P:protein transport"/>
    <property type="evidence" value="ECO:0007669"/>
    <property type="project" value="UniProtKB-KW"/>
</dbReference>
<feature type="chain" id="PRO_5003329484" description="Outer-membrane lipoprotein LolB" evidence="13">
    <location>
        <begin position="32"/>
        <end position="167"/>
    </location>
</feature>
<reference evidence="15" key="1">
    <citation type="submission" date="2006-01" db="EMBL/GenBank/DDBJ databases">
        <title>Genome of the cyst-dividing bacterium Ramlibacter tataouinensis.</title>
        <authorList>
            <person name="Barakat M."/>
            <person name="Ortet P."/>
            <person name="De Luca G."/>
            <person name="Jourlin-Castelli C."/>
            <person name="Ansaldi M."/>
            <person name="Py B."/>
            <person name="Fichant G."/>
            <person name="Coutinho P."/>
            <person name="Voulhoux R."/>
            <person name="Bastien O."/>
            <person name="Roy S."/>
            <person name="Marechal E."/>
            <person name="Henrissat B."/>
            <person name="Quentin Y."/>
            <person name="Noirot P."/>
            <person name="Filloux A."/>
            <person name="Mejean V."/>
            <person name="DuBow M."/>
            <person name="Barras F."/>
            <person name="Heulin T."/>
        </authorList>
    </citation>
    <scope>NUCLEOTIDE SEQUENCE [LARGE SCALE GENOMIC DNA]</scope>
    <source>
        <strain evidence="15">ATCC BAA-407 / DSM 14655 / LMG 21543 / TTB310</strain>
    </source>
</reference>
<evidence type="ECO:0000256" key="11">
    <source>
        <dbReference type="ARBA" id="ARBA00023237"/>
    </source>
</evidence>
<keyword evidence="9" id="KW-0564">Palmitate</keyword>
<keyword evidence="12 14" id="KW-0449">Lipoprotein</keyword>
<evidence type="ECO:0000256" key="4">
    <source>
        <dbReference type="ARBA" id="ARBA00016202"/>
    </source>
</evidence>
<evidence type="ECO:0000256" key="8">
    <source>
        <dbReference type="ARBA" id="ARBA00023136"/>
    </source>
</evidence>
<dbReference type="Pfam" id="PF03550">
    <property type="entry name" value="LolB"/>
    <property type="match status" value="1"/>
</dbReference>
<keyword evidence="5" id="KW-0813">Transport</keyword>
<dbReference type="Proteomes" id="UP000008385">
    <property type="component" value="Chromosome"/>
</dbReference>
<evidence type="ECO:0000256" key="3">
    <source>
        <dbReference type="ARBA" id="ARBA00011245"/>
    </source>
</evidence>
<comment type="subcellular location">
    <subcellularLocation>
        <location evidence="1">Cell outer membrane</location>
        <topology evidence="1">Lipid-anchor</topology>
    </subcellularLocation>
</comment>
<keyword evidence="6 13" id="KW-0732">Signal</keyword>
<dbReference type="InterPro" id="IPR004565">
    <property type="entry name" value="OM_lipoprot_LolB"/>
</dbReference>
<dbReference type="eggNOG" id="COG3017">
    <property type="taxonomic scope" value="Bacteria"/>
</dbReference>
<dbReference type="CDD" id="cd16326">
    <property type="entry name" value="LolB"/>
    <property type="match status" value="1"/>
</dbReference>
<feature type="signal peptide" evidence="13">
    <location>
        <begin position="1"/>
        <end position="31"/>
    </location>
</feature>
<protein>
    <recommendedName>
        <fullName evidence="4">Outer-membrane lipoprotein LolB</fullName>
    </recommendedName>
</protein>
<dbReference type="PROSITE" id="PS51257">
    <property type="entry name" value="PROKAR_LIPOPROTEIN"/>
    <property type="match status" value="1"/>
</dbReference>
<keyword evidence="15" id="KW-1185">Reference proteome</keyword>
<evidence type="ECO:0000256" key="5">
    <source>
        <dbReference type="ARBA" id="ARBA00022448"/>
    </source>
</evidence>
<dbReference type="PATRIC" id="fig|365046.3.peg.3401"/>
<comment type="subunit">
    <text evidence="3">Monomer.</text>
</comment>
<sequence length="167" mass="17359">MAAARTGLAAWGLAAAVLLLAGCAAPLRQGAQDGATASSWSGRLALQVQDDARQSFSAAFELRGRPEAGELRLFNPLGGTAGVLTWSPGRAVLETGGQTRQAASLEELVAQATGSPIPVTALFDWLAGIDTPVPGWKADLEQLAQGRIRAQRLAPPPLADLRVVLDR</sequence>
<dbReference type="EMBL" id="CP000245">
    <property type="protein sequence ID" value="AEG94439.1"/>
    <property type="molecule type" value="Genomic_DNA"/>
</dbReference>
<evidence type="ECO:0000313" key="14">
    <source>
        <dbReference type="EMBL" id="AEG94439.1"/>
    </source>
</evidence>
<dbReference type="SUPFAM" id="SSF89392">
    <property type="entry name" value="Prokaryotic lipoproteins and lipoprotein localization factors"/>
    <property type="match status" value="1"/>
</dbReference>
<evidence type="ECO:0000256" key="10">
    <source>
        <dbReference type="ARBA" id="ARBA00023186"/>
    </source>
</evidence>
<gene>
    <name evidence="14" type="primary">lolB</name>
    <name evidence="14" type="ordered locus">Rta_33260</name>
</gene>
<dbReference type="GO" id="GO:0009279">
    <property type="term" value="C:cell outer membrane"/>
    <property type="evidence" value="ECO:0007669"/>
    <property type="project" value="UniProtKB-SubCell"/>
</dbReference>
<evidence type="ECO:0000256" key="12">
    <source>
        <dbReference type="ARBA" id="ARBA00023288"/>
    </source>
</evidence>
<keyword evidence="7" id="KW-0653">Protein transport</keyword>
<evidence type="ECO:0000256" key="1">
    <source>
        <dbReference type="ARBA" id="ARBA00004459"/>
    </source>
</evidence>
<evidence type="ECO:0000313" key="15">
    <source>
        <dbReference type="Proteomes" id="UP000008385"/>
    </source>
</evidence>
<evidence type="ECO:0000256" key="2">
    <source>
        <dbReference type="ARBA" id="ARBA00009696"/>
    </source>
</evidence>
<dbReference type="AlphaFoldDB" id="F5XYS2"/>
<dbReference type="Gene3D" id="2.50.20.10">
    <property type="entry name" value="Lipoprotein localisation LolA/LolB/LppX"/>
    <property type="match status" value="1"/>
</dbReference>
<dbReference type="InterPro" id="IPR029046">
    <property type="entry name" value="LolA/LolB/LppX"/>
</dbReference>